<name>A0AAN4PK98_ASPLE</name>
<dbReference type="EMBL" id="BCLY01000009">
    <property type="protein sequence ID" value="GAQ08237.1"/>
    <property type="molecule type" value="Genomic_DNA"/>
</dbReference>
<keyword evidence="1" id="KW-0479">Metal-binding</keyword>
<evidence type="ECO:0000256" key="2">
    <source>
        <dbReference type="SAM" id="MobiDB-lite"/>
    </source>
</evidence>
<feature type="binding site" evidence="1">
    <location>
        <position position="269"/>
    </location>
    <ligand>
        <name>Mg(2+)</name>
        <dbReference type="ChEBI" id="CHEBI:18420"/>
    </ligand>
</feature>
<dbReference type="Pfam" id="PF03737">
    <property type="entry name" value="RraA-like"/>
    <property type="match status" value="1"/>
</dbReference>
<dbReference type="PANTHER" id="PTHR33254">
    <property type="entry name" value="4-HYDROXY-4-METHYL-2-OXOGLUTARATE ALDOLASE 3-RELATED"/>
    <property type="match status" value="1"/>
</dbReference>
<protein>
    <submittedName>
        <fullName evidence="3">Uncharacterized protein MJ0644</fullName>
    </submittedName>
</protein>
<feature type="binding site" evidence="1">
    <location>
        <begin position="246"/>
        <end position="249"/>
    </location>
    <ligand>
        <name>substrate</name>
    </ligand>
</feature>
<organism evidence="3 4">
    <name type="scientific">Aspergillus lentulus</name>
    <dbReference type="NCBI Taxonomy" id="293939"/>
    <lineage>
        <taxon>Eukaryota</taxon>
        <taxon>Fungi</taxon>
        <taxon>Dikarya</taxon>
        <taxon>Ascomycota</taxon>
        <taxon>Pezizomycotina</taxon>
        <taxon>Eurotiomycetes</taxon>
        <taxon>Eurotiomycetidae</taxon>
        <taxon>Eurotiales</taxon>
        <taxon>Aspergillaceae</taxon>
        <taxon>Aspergillus</taxon>
        <taxon>Aspergillus subgen. Fumigati</taxon>
    </lineage>
</organism>
<dbReference type="GO" id="GO:0047443">
    <property type="term" value="F:4-hydroxy-4-methyl-2-oxoglutarate aldolase activity"/>
    <property type="evidence" value="ECO:0007669"/>
    <property type="project" value="TreeGrafter"/>
</dbReference>
<dbReference type="CDD" id="cd16841">
    <property type="entry name" value="RraA_family"/>
    <property type="match status" value="1"/>
</dbReference>
<dbReference type="InterPro" id="IPR036704">
    <property type="entry name" value="RraA/RraA-like_sf"/>
</dbReference>
<evidence type="ECO:0000313" key="3">
    <source>
        <dbReference type="EMBL" id="GAQ08237.1"/>
    </source>
</evidence>
<sequence>MEESETSDYECLIRHHPEDCSEQRTNGRRTYIDPSLGSPSSSQHDLTQQFGETYLADFVMNFVSRNRVTFEILASHPTCRPRLIFNPFHVPSSQVQRRTMSSSIEQKLKELQKYSACDVSDALLKLQKLPAGTAARAGHLADFSKETPRSSINSHLTSTLLGKQSNPLTDNPAPFSPTIGRNATQPKIIAPASTFKFISKDDRVPPSAEPEDSHGFPAGTHWVDFAKPGTIAVLEQPADQHCAVLGGIMAVRMKVLGVRGLLVNGRVRDLAEINECKLPVWAKGTSTVGSGAEAKPGARDVPVDVGGVTVSPGDIIFCDPLEGVVAIPQELLDQVLELMPKLVAMDDKVKDAVSQGMNVSHAFKQFRTKP</sequence>
<keyword evidence="1" id="KW-0460">Magnesium</keyword>
<dbReference type="InterPro" id="IPR005493">
    <property type="entry name" value="RraA/RraA-like"/>
</dbReference>
<dbReference type="Proteomes" id="UP000051487">
    <property type="component" value="Unassembled WGS sequence"/>
</dbReference>
<evidence type="ECO:0000256" key="1">
    <source>
        <dbReference type="PIRSR" id="PIRSR605493-1"/>
    </source>
</evidence>
<dbReference type="SUPFAM" id="SSF89562">
    <property type="entry name" value="RraA-like"/>
    <property type="match status" value="1"/>
</dbReference>
<dbReference type="GO" id="GO:0008948">
    <property type="term" value="F:oxaloacetate decarboxylase activity"/>
    <property type="evidence" value="ECO:0007669"/>
    <property type="project" value="TreeGrafter"/>
</dbReference>
<gene>
    <name evidence="3" type="ORF">ALT_5558</name>
</gene>
<dbReference type="GO" id="GO:0046872">
    <property type="term" value="F:metal ion binding"/>
    <property type="evidence" value="ECO:0007669"/>
    <property type="project" value="UniProtKB-KW"/>
</dbReference>
<dbReference type="AlphaFoldDB" id="A0AAN4PK98"/>
<dbReference type="PANTHER" id="PTHR33254:SF4">
    <property type="entry name" value="4-HYDROXY-4-METHYL-2-OXOGLUTARATE ALDOLASE 3-RELATED"/>
    <property type="match status" value="1"/>
</dbReference>
<comment type="cofactor">
    <cofactor evidence="1">
        <name>Mg(2+)</name>
        <dbReference type="ChEBI" id="CHEBI:18420"/>
    </cofactor>
</comment>
<evidence type="ECO:0000313" key="4">
    <source>
        <dbReference type="Proteomes" id="UP000051487"/>
    </source>
</evidence>
<reference evidence="3 4" key="1">
    <citation type="submission" date="2015-11" db="EMBL/GenBank/DDBJ databases">
        <title>Aspergillus lentulus strain IFM 54703T.</title>
        <authorList>
            <person name="Kusuya Y."/>
            <person name="Sakai K."/>
            <person name="Kamei K."/>
            <person name="Takahashi H."/>
            <person name="Yaguchi T."/>
        </authorList>
    </citation>
    <scope>NUCLEOTIDE SEQUENCE [LARGE SCALE GENOMIC DNA]</scope>
    <source>
        <strain evidence="3 4">IFM 54703</strain>
    </source>
</reference>
<proteinExistence type="predicted"/>
<feature type="region of interest" description="Disordered" evidence="2">
    <location>
        <begin position="20"/>
        <end position="44"/>
    </location>
</feature>
<comment type="caution">
    <text evidence="3">The sequence shown here is derived from an EMBL/GenBank/DDBJ whole genome shotgun (WGS) entry which is preliminary data.</text>
</comment>
<accession>A0AAN4PK98</accession>
<feature type="binding site" evidence="1">
    <location>
        <position position="268"/>
    </location>
    <ligand>
        <name>substrate</name>
    </ligand>
</feature>
<dbReference type="Gene3D" id="3.50.30.40">
    <property type="entry name" value="Ribonuclease E inhibitor RraA/RraA-like"/>
    <property type="match status" value="1"/>
</dbReference>